<sequence length="547" mass="61877">MGWTEKNRTKFLRIYRQLIRKSSQTPLSLSVVTALTVALSILLISQNIIGRAVLAAPAEIFKLALAVVAGVGGVVALVVAYRRQRVVELGRFVDSFGAAASQLGESDPAIRIAGVYAMASVADSATRSSDRQQCIDVLCGYLRLPFDPESGKDHRSEYVRKISHEAYSVKTEESDYFRLRYYDREVRKAITRVMAQRLRGDSEISWSSNVFDFTGAYLEDLEFYEVKFNSTAWFTRATFAGESCWFYGSEFHGRTRFDGAIFKCRTVNFNDAVFDGPVMNFSGCHFKGDSLSFTKALFECKNPEIDRNIRKSVDKANFEGAVFKSRRTDFAESVFIGMPAMFSGAEFRGEHIRFDDAKFRRDAYFNDCEFEARTSFWGTEFQGDWCYFRRAQFSGVGTDFWRAKFSASEVSFEDTHFDGQLTSFNDSVFSGGSVVRFHEAKFGGERLNFSKVHFIDGVVVEFGSGQYQGASRFECLHNVDFVGAEFDGEKVSFQGAVFHTPSVMLYSPKKWGNVTFDWTEDDLPEYVFPKSWPPKVEVDVEDGDVDG</sequence>
<dbReference type="Proteomes" id="UP000294844">
    <property type="component" value="Unassembled WGS sequence"/>
</dbReference>
<keyword evidence="1" id="KW-0812">Transmembrane</keyword>
<gene>
    <name evidence="3" type="ORF">CCUG60883_01156</name>
    <name evidence="2" type="ORF">CCUG60885_04006</name>
</gene>
<dbReference type="AlphaFoldDB" id="A0A4R8SBF6"/>
<keyword evidence="1" id="KW-0472">Membrane</keyword>
<accession>A0A4R8SBF6</accession>
<reference evidence="4 5" key="1">
    <citation type="journal article" date="2019" name="Sci. Rep.">
        <title>Extended insight into the Mycobacterium chelonae-abscessus complex through whole genome sequencing of Mycobacterium salmoniphilum outbreak and Mycobacterium salmoniphilum-like strains.</title>
        <authorList>
            <person name="Behra P.R.K."/>
            <person name="Das S."/>
            <person name="Pettersson B.M.F."/>
            <person name="Shirreff L."/>
            <person name="DuCote T."/>
            <person name="Jacobsson K.G."/>
            <person name="Ennis D.G."/>
            <person name="Kirsebom L.A."/>
        </authorList>
    </citation>
    <scope>NUCLEOTIDE SEQUENCE [LARGE SCALE GENOMIC DNA]</scope>
    <source>
        <strain evidence="3 4">CCUG 60883</strain>
        <strain evidence="2 5">CCUG 60885</strain>
    </source>
</reference>
<keyword evidence="4" id="KW-1185">Reference proteome</keyword>
<evidence type="ECO:0000313" key="2">
    <source>
        <dbReference type="EMBL" id="TDZ91896.1"/>
    </source>
</evidence>
<proteinExistence type="predicted"/>
<dbReference type="EMBL" id="PECK01000008">
    <property type="protein sequence ID" value="TDZ91896.1"/>
    <property type="molecule type" value="Genomic_DNA"/>
</dbReference>
<evidence type="ECO:0000313" key="4">
    <source>
        <dbReference type="Proteomes" id="UP000294844"/>
    </source>
</evidence>
<protein>
    <recommendedName>
        <fullName evidence="6">Pentapeptide repeats (8 copies)</fullName>
    </recommendedName>
</protein>
<comment type="caution">
    <text evidence="2">The sequence shown here is derived from an EMBL/GenBank/DDBJ whole genome shotgun (WGS) entry which is preliminary data.</text>
</comment>
<dbReference type="Pfam" id="PF13576">
    <property type="entry name" value="Pentapeptide_3"/>
    <property type="match status" value="2"/>
</dbReference>
<name>A0A4R8SBF6_9MYCO</name>
<evidence type="ECO:0000313" key="5">
    <source>
        <dbReference type="Proteomes" id="UP000295685"/>
    </source>
</evidence>
<dbReference type="Proteomes" id="UP000295685">
    <property type="component" value="Unassembled WGS sequence"/>
</dbReference>
<feature type="transmembrane region" description="Helical" evidence="1">
    <location>
        <begin position="27"/>
        <end position="48"/>
    </location>
</feature>
<keyword evidence="1" id="KW-1133">Transmembrane helix</keyword>
<evidence type="ECO:0000313" key="3">
    <source>
        <dbReference type="EMBL" id="TEA07127.1"/>
    </source>
</evidence>
<organism evidence="2 5">
    <name type="scientific">Mycobacteroides salmoniphilum</name>
    <dbReference type="NCBI Taxonomy" id="404941"/>
    <lineage>
        <taxon>Bacteria</taxon>
        <taxon>Bacillati</taxon>
        <taxon>Actinomycetota</taxon>
        <taxon>Actinomycetes</taxon>
        <taxon>Mycobacteriales</taxon>
        <taxon>Mycobacteriaceae</taxon>
        <taxon>Mycobacteroides</taxon>
    </lineage>
</organism>
<dbReference type="RefSeq" id="WP_134148532.1">
    <property type="nucleotide sequence ID" value="NZ_PECK01000008.1"/>
</dbReference>
<evidence type="ECO:0008006" key="6">
    <source>
        <dbReference type="Google" id="ProtNLM"/>
    </source>
</evidence>
<evidence type="ECO:0000256" key="1">
    <source>
        <dbReference type="SAM" id="Phobius"/>
    </source>
</evidence>
<dbReference type="EMBL" id="PECM01000005">
    <property type="protein sequence ID" value="TEA07127.1"/>
    <property type="molecule type" value="Genomic_DNA"/>
</dbReference>
<dbReference type="OrthoDB" id="8440251at2"/>
<dbReference type="InterPro" id="IPR001646">
    <property type="entry name" value="5peptide_repeat"/>
</dbReference>
<feature type="transmembrane region" description="Helical" evidence="1">
    <location>
        <begin position="60"/>
        <end position="81"/>
    </location>
</feature>
<dbReference type="Gene3D" id="2.160.20.80">
    <property type="entry name" value="E3 ubiquitin-protein ligase SopA"/>
    <property type="match status" value="2"/>
</dbReference>